<dbReference type="SMART" id="SM00448">
    <property type="entry name" value="REC"/>
    <property type="match status" value="1"/>
</dbReference>
<dbReference type="InterPro" id="IPR050595">
    <property type="entry name" value="Bact_response_regulator"/>
</dbReference>
<dbReference type="PROSITE" id="PS50110">
    <property type="entry name" value="RESPONSE_REGULATORY"/>
    <property type="match status" value="1"/>
</dbReference>
<evidence type="ECO:0000313" key="5">
    <source>
        <dbReference type="Proteomes" id="UP000293296"/>
    </source>
</evidence>
<evidence type="ECO:0000256" key="1">
    <source>
        <dbReference type="ARBA" id="ARBA00022553"/>
    </source>
</evidence>
<dbReference type="Proteomes" id="UP000293296">
    <property type="component" value="Chromosome"/>
</dbReference>
<feature type="domain" description="Response regulatory" evidence="3">
    <location>
        <begin position="3"/>
        <end position="120"/>
    </location>
</feature>
<name>A0A4P6HHC6_9BACT</name>
<organism evidence="4 5">
    <name type="scientific">Solidesulfovibrio carbinolicus</name>
    <dbReference type="NCBI Taxonomy" id="296842"/>
    <lineage>
        <taxon>Bacteria</taxon>
        <taxon>Pseudomonadati</taxon>
        <taxon>Thermodesulfobacteriota</taxon>
        <taxon>Desulfovibrionia</taxon>
        <taxon>Desulfovibrionales</taxon>
        <taxon>Desulfovibrionaceae</taxon>
        <taxon>Solidesulfovibrio</taxon>
    </lineage>
</organism>
<dbReference type="PANTHER" id="PTHR44591:SF23">
    <property type="entry name" value="CHEY SUBFAMILY"/>
    <property type="match status" value="1"/>
</dbReference>
<keyword evidence="1 2" id="KW-0597">Phosphoprotein</keyword>
<dbReference type="GO" id="GO:0000160">
    <property type="term" value="P:phosphorelay signal transduction system"/>
    <property type="evidence" value="ECO:0007669"/>
    <property type="project" value="InterPro"/>
</dbReference>
<dbReference type="EMBL" id="CP026538">
    <property type="protein sequence ID" value="QAZ66523.1"/>
    <property type="molecule type" value="Genomic_DNA"/>
</dbReference>
<evidence type="ECO:0000256" key="2">
    <source>
        <dbReference type="PROSITE-ProRule" id="PRU00169"/>
    </source>
</evidence>
<accession>A0A4P6HHC6</accession>
<protein>
    <submittedName>
        <fullName evidence="4">Response regulator</fullName>
    </submittedName>
</protein>
<dbReference type="SUPFAM" id="SSF52172">
    <property type="entry name" value="CheY-like"/>
    <property type="match status" value="1"/>
</dbReference>
<proteinExistence type="predicted"/>
<reference evidence="4 5" key="1">
    <citation type="submission" date="2018-02" db="EMBL/GenBank/DDBJ databases">
        <title>Genome sequence of Desulfovibrio carbinolicus DSM 3852.</title>
        <authorList>
            <person name="Wilbanks E."/>
            <person name="Skennerton C.T."/>
            <person name="Orphan V.J."/>
        </authorList>
    </citation>
    <scope>NUCLEOTIDE SEQUENCE [LARGE SCALE GENOMIC DNA]</scope>
    <source>
        <strain evidence="4 5">DSM 3852</strain>
    </source>
</reference>
<dbReference type="AlphaFoldDB" id="A0A4P6HHC6"/>
<evidence type="ECO:0000259" key="3">
    <source>
        <dbReference type="PROSITE" id="PS50110"/>
    </source>
</evidence>
<sequence>MKSVLVVDDDPSIRALIRLYLESAGYAVIEAADGKRAMAALDGQPVDLVILDIFMPEMDGLEVLQVLRGHCQTCRVMAISGGSAKIGMDLLGHATIFGADAVLEKPFGEATLLDKVTALIGPAAD</sequence>
<dbReference type="Gene3D" id="3.40.50.2300">
    <property type="match status" value="1"/>
</dbReference>
<evidence type="ECO:0000313" key="4">
    <source>
        <dbReference type="EMBL" id="QAZ66523.1"/>
    </source>
</evidence>
<feature type="modified residue" description="4-aspartylphosphate" evidence="2">
    <location>
        <position position="52"/>
    </location>
</feature>
<dbReference type="Pfam" id="PF00072">
    <property type="entry name" value="Response_reg"/>
    <property type="match status" value="1"/>
</dbReference>
<dbReference type="OrthoDB" id="9794815at2"/>
<keyword evidence="5" id="KW-1185">Reference proteome</keyword>
<dbReference type="CDD" id="cd17574">
    <property type="entry name" value="REC_OmpR"/>
    <property type="match status" value="1"/>
</dbReference>
<gene>
    <name evidence="4" type="ORF">C3Y92_04400</name>
</gene>
<dbReference type="KEGG" id="dcb:C3Y92_04400"/>
<dbReference type="InterPro" id="IPR011006">
    <property type="entry name" value="CheY-like_superfamily"/>
</dbReference>
<dbReference type="InterPro" id="IPR001789">
    <property type="entry name" value="Sig_transdc_resp-reg_receiver"/>
</dbReference>
<dbReference type="RefSeq" id="WP_129349863.1">
    <property type="nucleotide sequence ID" value="NZ_CP026538.1"/>
</dbReference>
<dbReference type="PANTHER" id="PTHR44591">
    <property type="entry name" value="STRESS RESPONSE REGULATOR PROTEIN 1"/>
    <property type="match status" value="1"/>
</dbReference>